<feature type="transmembrane region" description="Helical" evidence="9">
    <location>
        <begin position="69"/>
        <end position="90"/>
    </location>
</feature>
<dbReference type="InterPro" id="IPR003439">
    <property type="entry name" value="ABC_transporter-like_ATP-bd"/>
</dbReference>
<evidence type="ECO:0000256" key="7">
    <source>
        <dbReference type="ARBA" id="ARBA00022989"/>
    </source>
</evidence>
<evidence type="ECO:0000256" key="4">
    <source>
        <dbReference type="ARBA" id="ARBA00022692"/>
    </source>
</evidence>
<sequence>MERIDLKYIWKLLLEKKKILILGQIITLITIVVSVPIPLMLPALVDEVLLNKPAFFVSNIDKLFRNGNAFYYIFVVTAGVVFLRFLYYVFSIITTKIFTNIAKYVTFKIREILLNHLKIVCVNEYESLGSGAISSNLITDVNTLDNFIMTGISKLVTSVLTLIGVAIVIILIHPILGLMIIIIQPMIMFLSKNIVKKVGILKKEENQAIEDFQNNIGESLDLFGQIKASNKEEYFFKTAISKAKDIQIRSNNYNYKSVAYERFSFTLFLIVFEILRATGLIMVAYSDLSIGMMLAMFGYIWFIMGPVQDILSVQYSYSTAMVALNRINKILKLAIEKNGIKTFEKTKQDIDIKLENLNFSYNENKEILKNISLEIKAGEKVALIGASGSGKTTLAQIIASFYTKTNGEQKYNNIKIEDLDKKSLRDKIFLVLQMPILFNNTLRFNITMGDETISDEDIYKALDIAQLKQSVKDLKDGLDTLVGKFGIRLSGGQRQRLSIARMIIANPSVVIFDESTSALDVHTETKLFNDLERILKSKTVITIAHRLSTVKNAQKIYVLDDGKIVQSGTHNELEIEEGHYLEFVKNQLI</sequence>
<keyword evidence="4 9" id="KW-0812">Transmembrane</keyword>
<name>A0AAW7Q712_9BACT</name>
<dbReference type="AlphaFoldDB" id="A0AAW7Q712"/>
<feature type="transmembrane region" description="Helical" evidence="9">
    <location>
        <begin position="159"/>
        <end position="183"/>
    </location>
</feature>
<dbReference type="GO" id="GO:0034040">
    <property type="term" value="F:ATPase-coupled lipid transmembrane transporter activity"/>
    <property type="evidence" value="ECO:0007669"/>
    <property type="project" value="TreeGrafter"/>
</dbReference>
<dbReference type="GO" id="GO:0005886">
    <property type="term" value="C:plasma membrane"/>
    <property type="evidence" value="ECO:0007669"/>
    <property type="project" value="UniProtKB-SubCell"/>
</dbReference>
<feature type="domain" description="ABC transporter" evidence="10">
    <location>
        <begin position="352"/>
        <end position="586"/>
    </location>
</feature>
<dbReference type="Proteomes" id="UP001170713">
    <property type="component" value="Unassembled WGS sequence"/>
</dbReference>
<proteinExistence type="predicted"/>
<keyword evidence="2" id="KW-0813">Transport</keyword>
<dbReference type="PANTHER" id="PTHR24221:SF233">
    <property type="entry name" value="ATP-BINDING_PERMEASE FUSION ABC TRANSPORTER-RELATED"/>
    <property type="match status" value="1"/>
</dbReference>
<gene>
    <name evidence="12" type="ORF">PJV88_11515</name>
</gene>
<evidence type="ECO:0000259" key="10">
    <source>
        <dbReference type="PROSITE" id="PS50893"/>
    </source>
</evidence>
<keyword evidence="3" id="KW-1003">Cell membrane</keyword>
<evidence type="ECO:0000256" key="5">
    <source>
        <dbReference type="ARBA" id="ARBA00022741"/>
    </source>
</evidence>
<dbReference type="EMBL" id="JAQJJC010000031">
    <property type="protein sequence ID" value="MDN5115262.1"/>
    <property type="molecule type" value="Genomic_DNA"/>
</dbReference>
<dbReference type="RefSeq" id="WP_301343440.1">
    <property type="nucleotide sequence ID" value="NZ_JAQJJC010000031.1"/>
</dbReference>
<comment type="caution">
    <text evidence="12">The sequence shown here is derived from an EMBL/GenBank/DDBJ whole genome shotgun (WGS) entry which is preliminary data.</text>
</comment>
<dbReference type="Pfam" id="PF00664">
    <property type="entry name" value="ABC_membrane"/>
    <property type="match status" value="1"/>
</dbReference>
<dbReference type="InterPro" id="IPR003593">
    <property type="entry name" value="AAA+_ATPase"/>
</dbReference>
<dbReference type="InterPro" id="IPR039421">
    <property type="entry name" value="Type_1_exporter"/>
</dbReference>
<evidence type="ECO:0000256" key="6">
    <source>
        <dbReference type="ARBA" id="ARBA00022840"/>
    </source>
</evidence>
<feature type="transmembrane region" description="Helical" evidence="9">
    <location>
        <begin position="20"/>
        <end position="41"/>
    </location>
</feature>
<protein>
    <submittedName>
        <fullName evidence="12">ABC transporter ATP-binding protein</fullName>
    </submittedName>
</protein>
<evidence type="ECO:0000313" key="12">
    <source>
        <dbReference type="EMBL" id="MDN5115262.1"/>
    </source>
</evidence>
<evidence type="ECO:0000259" key="11">
    <source>
        <dbReference type="PROSITE" id="PS50929"/>
    </source>
</evidence>
<dbReference type="Gene3D" id="3.40.50.300">
    <property type="entry name" value="P-loop containing nucleotide triphosphate hydrolases"/>
    <property type="match status" value="1"/>
</dbReference>
<evidence type="ECO:0000256" key="8">
    <source>
        <dbReference type="ARBA" id="ARBA00023136"/>
    </source>
</evidence>
<feature type="transmembrane region" description="Helical" evidence="9">
    <location>
        <begin position="263"/>
        <end position="285"/>
    </location>
</feature>
<dbReference type="SUPFAM" id="SSF52540">
    <property type="entry name" value="P-loop containing nucleoside triphosphate hydrolases"/>
    <property type="match status" value="1"/>
</dbReference>
<evidence type="ECO:0000256" key="1">
    <source>
        <dbReference type="ARBA" id="ARBA00004651"/>
    </source>
</evidence>
<dbReference type="PROSITE" id="PS50893">
    <property type="entry name" value="ABC_TRANSPORTER_2"/>
    <property type="match status" value="1"/>
</dbReference>
<dbReference type="InterPro" id="IPR036640">
    <property type="entry name" value="ABC1_TM_sf"/>
</dbReference>
<keyword evidence="5" id="KW-0547">Nucleotide-binding</keyword>
<evidence type="ECO:0000256" key="9">
    <source>
        <dbReference type="SAM" id="Phobius"/>
    </source>
</evidence>
<reference evidence="12" key="1">
    <citation type="journal article" date="2023" name="Microorganisms">
        <title>Genomic Characterization of Arcobacter butzleri Strains Isolated from Various Sources in Lithuania.</title>
        <authorList>
            <person name="Uljanovas D."/>
            <person name="Golz G."/>
            <person name="Fleischmann S."/>
            <person name="Kudirkiene E."/>
            <person name="Kasetiene N."/>
            <person name="Grineviciene A."/>
            <person name="Tamuleviciene E."/>
            <person name="Aksomaitiene J."/>
            <person name="Alter T."/>
            <person name="Malakauskas M."/>
        </authorList>
    </citation>
    <scope>NUCLEOTIDE SEQUENCE</scope>
    <source>
        <strain evidence="12">W48</strain>
    </source>
</reference>
<evidence type="ECO:0000256" key="3">
    <source>
        <dbReference type="ARBA" id="ARBA00022475"/>
    </source>
</evidence>
<dbReference type="InterPro" id="IPR027417">
    <property type="entry name" value="P-loop_NTPase"/>
</dbReference>
<dbReference type="CDD" id="cd07346">
    <property type="entry name" value="ABC_6TM_exporters"/>
    <property type="match status" value="1"/>
</dbReference>
<dbReference type="FunFam" id="3.40.50.300:FF:000854">
    <property type="entry name" value="Multidrug ABC transporter ATP-binding protein"/>
    <property type="match status" value="1"/>
</dbReference>
<evidence type="ECO:0000256" key="2">
    <source>
        <dbReference type="ARBA" id="ARBA00022448"/>
    </source>
</evidence>
<accession>A0AAW7Q712</accession>
<dbReference type="SUPFAM" id="SSF90123">
    <property type="entry name" value="ABC transporter transmembrane region"/>
    <property type="match status" value="1"/>
</dbReference>
<dbReference type="GO" id="GO:0016887">
    <property type="term" value="F:ATP hydrolysis activity"/>
    <property type="evidence" value="ECO:0007669"/>
    <property type="project" value="InterPro"/>
</dbReference>
<dbReference type="InterPro" id="IPR011527">
    <property type="entry name" value="ABC1_TM_dom"/>
</dbReference>
<keyword evidence="8 9" id="KW-0472">Membrane</keyword>
<keyword evidence="6 12" id="KW-0067">ATP-binding</keyword>
<organism evidence="12 13">
    <name type="scientific">Aliarcobacter butzleri</name>
    <dbReference type="NCBI Taxonomy" id="28197"/>
    <lineage>
        <taxon>Bacteria</taxon>
        <taxon>Pseudomonadati</taxon>
        <taxon>Campylobacterota</taxon>
        <taxon>Epsilonproteobacteria</taxon>
        <taxon>Campylobacterales</taxon>
        <taxon>Arcobacteraceae</taxon>
        <taxon>Aliarcobacter</taxon>
    </lineage>
</organism>
<dbReference type="InterPro" id="IPR017871">
    <property type="entry name" value="ABC_transporter-like_CS"/>
</dbReference>
<dbReference type="GO" id="GO:0140359">
    <property type="term" value="F:ABC-type transporter activity"/>
    <property type="evidence" value="ECO:0007669"/>
    <property type="project" value="InterPro"/>
</dbReference>
<dbReference type="Gene3D" id="1.20.1560.10">
    <property type="entry name" value="ABC transporter type 1, transmembrane domain"/>
    <property type="match status" value="1"/>
</dbReference>
<dbReference type="PROSITE" id="PS00211">
    <property type="entry name" value="ABC_TRANSPORTER_1"/>
    <property type="match status" value="1"/>
</dbReference>
<dbReference type="Pfam" id="PF00005">
    <property type="entry name" value="ABC_tran"/>
    <property type="match status" value="1"/>
</dbReference>
<dbReference type="PROSITE" id="PS50929">
    <property type="entry name" value="ABC_TM1F"/>
    <property type="match status" value="1"/>
</dbReference>
<feature type="domain" description="ABC transmembrane type-1" evidence="11">
    <location>
        <begin position="25"/>
        <end position="319"/>
    </location>
</feature>
<dbReference type="SMART" id="SM00382">
    <property type="entry name" value="AAA"/>
    <property type="match status" value="1"/>
</dbReference>
<keyword evidence="7 9" id="KW-1133">Transmembrane helix</keyword>
<evidence type="ECO:0000313" key="13">
    <source>
        <dbReference type="Proteomes" id="UP001170713"/>
    </source>
</evidence>
<dbReference type="GO" id="GO:0005524">
    <property type="term" value="F:ATP binding"/>
    <property type="evidence" value="ECO:0007669"/>
    <property type="project" value="UniProtKB-KW"/>
</dbReference>
<comment type="subcellular location">
    <subcellularLocation>
        <location evidence="1">Cell membrane</location>
        <topology evidence="1">Multi-pass membrane protein</topology>
    </subcellularLocation>
</comment>
<dbReference type="PANTHER" id="PTHR24221">
    <property type="entry name" value="ATP-BINDING CASSETTE SUB-FAMILY B"/>
    <property type="match status" value="1"/>
</dbReference>
<reference evidence="12" key="2">
    <citation type="submission" date="2023-01" db="EMBL/GenBank/DDBJ databases">
        <authorList>
            <person name="Uljanovas D."/>
        </authorList>
    </citation>
    <scope>NUCLEOTIDE SEQUENCE</scope>
    <source>
        <strain evidence="12">W48</strain>
    </source>
</reference>